<comment type="similarity">
    <text evidence="2">Belongs to the SusD family.</text>
</comment>
<sequence>MKLWNMKTINNYIKLKFALFISLITLSTSCNKYLDIVPDDGLATLESAFTLRSTAIRYLYTCYGFMTSEGNLDGDHGYMSGDELWSVIDRRESQGIWNGIMFNMARGFQTASNPYGDDWSGIYEGIRACNIMLENIDKVPDLPEWEKIQWIGETKFLKAYYHFHLLKKWGPIPLVKENLSINASLDEIRVFRQPIDEGFDYVIQLMNEAIPNLPLKVQSRDELGRITRPIAASMKAKIMVYAASPLFNNNKDQANLIDKNGTKLFKTDKSPAEVKKRWDDAVIACKEAIKICDEASHILYTHQGRVRVNDTIKLQLDIRNAITEKWNSEVIWANVHTSLGANRNLQLASSPNLQWEQYPDMPSLYNHIQPPLKIVDQFYTNHGIPIQNDLEWLRKNQLALRAGAEKDRWYIRPGYVTAEMNYNREPRFYAWLGFDGGQWYGQKPEVNDPVPADMFWVASRVGGNQQKKGHDWGPVSGYYLKKVIHYQNRQSSATGYDAITYPWPLLRVADLYLLYAEAINESEGPTGANSGDLFKYIDLVRERAGLPGVKEAWDKYSNSPRRYANQQNMREIIQRERLIELTFESNRYWDIRRWKTAPAEYEKGMYGFKVTASKPEEYYQKILMTTQKFSSRDYFWPIQISLIEQNPNLIQNIGW</sequence>
<evidence type="ECO:0000256" key="3">
    <source>
        <dbReference type="ARBA" id="ARBA00022729"/>
    </source>
</evidence>
<protein>
    <submittedName>
        <fullName evidence="8">Starch-binding protein</fullName>
    </submittedName>
</protein>
<dbReference type="InterPro" id="IPR033985">
    <property type="entry name" value="SusD-like_N"/>
</dbReference>
<organism evidence="8 9">
    <name type="scientific">Sphingobacterium cellulitidis</name>
    <dbReference type="NCBI Taxonomy" id="1768011"/>
    <lineage>
        <taxon>Bacteria</taxon>
        <taxon>Pseudomonadati</taxon>
        <taxon>Bacteroidota</taxon>
        <taxon>Sphingobacteriia</taxon>
        <taxon>Sphingobacteriales</taxon>
        <taxon>Sphingobacteriaceae</taxon>
        <taxon>Sphingobacterium</taxon>
    </lineage>
</organism>
<dbReference type="InterPro" id="IPR011990">
    <property type="entry name" value="TPR-like_helical_dom_sf"/>
</dbReference>
<dbReference type="Pfam" id="PF14322">
    <property type="entry name" value="SusD-like_3"/>
    <property type="match status" value="1"/>
</dbReference>
<dbReference type="AlphaFoldDB" id="A0A8H9G0E3"/>
<feature type="domain" description="SusD-like N-terminal" evidence="7">
    <location>
        <begin position="95"/>
        <end position="238"/>
    </location>
</feature>
<dbReference type="Proteomes" id="UP000614460">
    <property type="component" value="Unassembled WGS sequence"/>
</dbReference>
<dbReference type="EMBL" id="BMKM01000005">
    <property type="protein sequence ID" value="GGE25172.1"/>
    <property type="molecule type" value="Genomic_DNA"/>
</dbReference>
<keyword evidence="5" id="KW-0998">Cell outer membrane</keyword>
<evidence type="ECO:0000256" key="4">
    <source>
        <dbReference type="ARBA" id="ARBA00023136"/>
    </source>
</evidence>
<name>A0A8H9G0E3_9SPHI</name>
<evidence type="ECO:0000313" key="8">
    <source>
        <dbReference type="EMBL" id="GGE25172.1"/>
    </source>
</evidence>
<evidence type="ECO:0000313" key="9">
    <source>
        <dbReference type="Proteomes" id="UP000614460"/>
    </source>
</evidence>
<dbReference type="PROSITE" id="PS51257">
    <property type="entry name" value="PROKAR_LIPOPROTEIN"/>
    <property type="match status" value="1"/>
</dbReference>
<accession>A0A8H9G0E3</accession>
<keyword evidence="3" id="KW-0732">Signal</keyword>
<dbReference type="GO" id="GO:0009279">
    <property type="term" value="C:cell outer membrane"/>
    <property type="evidence" value="ECO:0007669"/>
    <property type="project" value="UniProtKB-SubCell"/>
</dbReference>
<keyword evidence="9" id="KW-1185">Reference proteome</keyword>
<proteinExistence type="inferred from homology"/>
<evidence type="ECO:0000256" key="5">
    <source>
        <dbReference type="ARBA" id="ARBA00023237"/>
    </source>
</evidence>
<dbReference type="Gene3D" id="1.25.40.390">
    <property type="match status" value="1"/>
</dbReference>
<reference evidence="8" key="1">
    <citation type="journal article" date="2014" name="Int. J. Syst. Evol. Microbiol.">
        <title>Complete genome sequence of Corynebacterium casei LMG S-19264T (=DSM 44701T), isolated from a smear-ripened cheese.</title>
        <authorList>
            <consortium name="US DOE Joint Genome Institute (JGI-PGF)"/>
            <person name="Walter F."/>
            <person name="Albersmeier A."/>
            <person name="Kalinowski J."/>
            <person name="Ruckert C."/>
        </authorList>
    </citation>
    <scope>NUCLEOTIDE SEQUENCE</scope>
    <source>
        <strain evidence="8">CGMCC 1.15966</strain>
    </source>
</reference>
<evidence type="ECO:0000256" key="1">
    <source>
        <dbReference type="ARBA" id="ARBA00004442"/>
    </source>
</evidence>
<comment type="caution">
    <text evidence="8">The sequence shown here is derived from an EMBL/GenBank/DDBJ whole genome shotgun (WGS) entry which is preliminary data.</text>
</comment>
<evidence type="ECO:0000259" key="6">
    <source>
        <dbReference type="Pfam" id="PF07980"/>
    </source>
</evidence>
<comment type="subcellular location">
    <subcellularLocation>
        <location evidence="1">Cell outer membrane</location>
    </subcellularLocation>
</comment>
<feature type="domain" description="RagB/SusD" evidence="6">
    <location>
        <begin position="329"/>
        <end position="655"/>
    </location>
</feature>
<dbReference type="Pfam" id="PF07980">
    <property type="entry name" value="SusD_RagB"/>
    <property type="match status" value="1"/>
</dbReference>
<reference evidence="8" key="2">
    <citation type="submission" date="2020-09" db="EMBL/GenBank/DDBJ databases">
        <authorList>
            <person name="Sun Q."/>
            <person name="Zhou Y."/>
        </authorList>
    </citation>
    <scope>NUCLEOTIDE SEQUENCE</scope>
    <source>
        <strain evidence="8">CGMCC 1.15966</strain>
    </source>
</reference>
<evidence type="ECO:0000259" key="7">
    <source>
        <dbReference type="Pfam" id="PF14322"/>
    </source>
</evidence>
<keyword evidence="4" id="KW-0472">Membrane</keyword>
<gene>
    <name evidence="8" type="ORF">GCM10011516_23530</name>
</gene>
<dbReference type="SUPFAM" id="SSF48452">
    <property type="entry name" value="TPR-like"/>
    <property type="match status" value="1"/>
</dbReference>
<evidence type="ECO:0000256" key="2">
    <source>
        <dbReference type="ARBA" id="ARBA00006275"/>
    </source>
</evidence>
<dbReference type="InterPro" id="IPR012944">
    <property type="entry name" value="SusD_RagB_dom"/>
</dbReference>